<dbReference type="Pfam" id="PF00202">
    <property type="entry name" value="Aminotran_3"/>
    <property type="match status" value="1"/>
</dbReference>
<dbReference type="InterPro" id="IPR015422">
    <property type="entry name" value="PyrdxlP-dep_Trfase_small"/>
</dbReference>
<organism evidence="4 5">
    <name type="scientific">Paenibacillus beijingensis</name>
    <dbReference type="NCBI Taxonomy" id="1126833"/>
    <lineage>
        <taxon>Bacteria</taxon>
        <taxon>Bacillati</taxon>
        <taxon>Bacillota</taxon>
        <taxon>Bacilli</taxon>
        <taxon>Bacillales</taxon>
        <taxon>Paenibacillaceae</taxon>
        <taxon>Paenibacillus</taxon>
    </lineage>
</organism>
<dbReference type="PATRIC" id="fig|1126833.4.peg.3684"/>
<dbReference type="AlphaFoldDB" id="A0A0D5NKM6"/>
<evidence type="ECO:0000313" key="4">
    <source>
        <dbReference type="EMBL" id="AJY75904.1"/>
    </source>
</evidence>
<dbReference type="EMBL" id="CP011058">
    <property type="protein sequence ID" value="AJY75904.1"/>
    <property type="molecule type" value="Genomic_DNA"/>
</dbReference>
<dbReference type="RefSeq" id="WP_045671332.1">
    <property type="nucleotide sequence ID" value="NZ_CP011058.1"/>
</dbReference>
<dbReference type="KEGG" id="pbj:VN24_16795"/>
<dbReference type="STRING" id="1126833.VN24_16795"/>
<dbReference type="PANTHER" id="PTHR43713">
    <property type="entry name" value="GLUTAMATE-1-SEMIALDEHYDE 2,1-AMINOMUTASE"/>
    <property type="match status" value="1"/>
</dbReference>
<gene>
    <name evidence="4" type="ORF">VN24_16795</name>
</gene>
<dbReference type="OrthoDB" id="9807885at2"/>
<evidence type="ECO:0000313" key="5">
    <source>
        <dbReference type="Proteomes" id="UP000032633"/>
    </source>
</evidence>
<accession>A0A0D5NKM6</accession>
<evidence type="ECO:0000256" key="2">
    <source>
        <dbReference type="ARBA" id="ARBA00022898"/>
    </source>
</evidence>
<reference evidence="4 5" key="1">
    <citation type="journal article" date="2015" name="J. Biotechnol.">
        <title>Complete genome sequence of Paenibacillus beijingensis 7188(T) (=DSM 24997(T)), a novel rhizobacterium from jujube garden soil.</title>
        <authorList>
            <person name="Kwak Y."/>
            <person name="Shin J.H."/>
        </authorList>
    </citation>
    <scope>NUCLEOTIDE SEQUENCE [LARGE SCALE GENOMIC DNA]</scope>
    <source>
        <strain evidence="4 5">DSM 24997</strain>
    </source>
</reference>
<dbReference type="NCBIfam" id="NF000818">
    <property type="entry name" value="PRK00062.1"/>
    <property type="match status" value="1"/>
</dbReference>
<dbReference type="HOGENOM" id="CLU_016922_1_5_9"/>
<evidence type="ECO:0000256" key="1">
    <source>
        <dbReference type="ARBA" id="ARBA00001933"/>
    </source>
</evidence>
<keyword evidence="4" id="KW-0808">Transferase</keyword>
<keyword evidence="4" id="KW-0032">Aminotransferase</keyword>
<comment type="similarity">
    <text evidence="3">Belongs to the class-III pyridoxal-phosphate-dependent aminotransferase family.</text>
</comment>
<proteinExistence type="inferred from homology"/>
<dbReference type="GO" id="GO:0008483">
    <property type="term" value="F:transaminase activity"/>
    <property type="evidence" value="ECO:0007669"/>
    <property type="project" value="UniProtKB-KW"/>
</dbReference>
<dbReference type="CDD" id="cd00610">
    <property type="entry name" value="OAT_like"/>
    <property type="match status" value="1"/>
</dbReference>
<dbReference type="InterPro" id="IPR015421">
    <property type="entry name" value="PyrdxlP-dep_Trfase_major"/>
</dbReference>
<reference evidence="5" key="2">
    <citation type="submission" date="2015-03" db="EMBL/GenBank/DDBJ databases">
        <title>Genome sequence of Paenibacillus beijingensis strain DSM 24997T.</title>
        <authorList>
            <person name="Kwak Y."/>
            <person name="Shin J.-H."/>
        </authorList>
    </citation>
    <scope>NUCLEOTIDE SEQUENCE [LARGE SCALE GENOMIC DNA]</scope>
    <source>
        <strain evidence="5">DSM 24997</strain>
    </source>
</reference>
<keyword evidence="2 3" id="KW-0663">Pyridoxal phosphate</keyword>
<keyword evidence="5" id="KW-1185">Reference proteome</keyword>
<sequence length="431" mass="46604">MNTFKISEQSWLKAKRVVAGGAASSLRASMKPVPLYVSSASGSKLLDADGNEYIDYLLAYGPLILGHAHPEWTALVQNSLLRGVTYGLQHEGEIELASLLTDILPCADKVAFSGSGTEAVMIALRLARAYTRKSKVIRFEGHYHGWSDTIFTSFPSPDMRGEAEKVTMAGTAGQSENALQDILLVKWNDAEELERVLTEHADEIACVITEPVMCNSGCLAPNPGYLERMRELTTRFGIVLIFDEVITGFRLGLSGAQGRFGVTPDLGIFGKAIAGGVALSAVAGKADIMRLIDEGTVNHLGTLNGSTLSMTAGLATLALLSEGEGRAYSRMEEGMNRLASGLRKSLQRHGIPGIVNRIGSVMHMMFIDKPEVSDFDTFQQRDSARYTVFASKMLEAGILIRPSGLWYISTVHTDEDIDRTIGTADQVLAAL</sequence>
<evidence type="ECO:0000256" key="3">
    <source>
        <dbReference type="RuleBase" id="RU003560"/>
    </source>
</evidence>
<dbReference type="SUPFAM" id="SSF53383">
    <property type="entry name" value="PLP-dependent transferases"/>
    <property type="match status" value="1"/>
</dbReference>
<comment type="cofactor">
    <cofactor evidence="1">
        <name>pyridoxal 5'-phosphate</name>
        <dbReference type="ChEBI" id="CHEBI:597326"/>
    </cofactor>
</comment>
<name>A0A0D5NKM6_9BACL</name>
<dbReference type="Gene3D" id="3.90.1150.10">
    <property type="entry name" value="Aspartate Aminotransferase, domain 1"/>
    <property type="match status" value="1"/>
</dbReference>
<dbReference type="InterPro" id="IPR015424">
    <property type="entry name" value="PyrdxlP-dep_Trfase"/>
</dbReference>
<dbReference type="GO" id="GO:0030170">
    <property type="term" value="F:pyridoxal phosphate binding"/>
    <property type="evidence" value="ECO:0007669"/>
    <property type="project" value="InterPro"/>
</dbReference>
<dbReference type="Proteomes" id="UP000032633">
    <property type="component" value="Chromosome"/>
</dbReference>
<dbReference type="Gene3D" id="3.40.640.10">
    <property type="entry name" value="Type I PLP-dependent aspartate aminotransferase-like (Major domain)"/>
    <property type="match status" value="1"/>
</dbReference>
<protein>
    <submittedName>
        <fullName evidence="4">Class III aminotransferase</fullName>
    </submittedName>
</protein>
<dbReference type="InterPro" id="IPR005814">
    <property type="entry name" value="Aminotrans_3"/>
</dbReference>
<dbReference type="PANTHER" id="PTHR43713:SF3">
    <property type="entry name" value="GLUTAMATE-1-SEMIALDEHYDE 2,1-AMINOMUTASE 1, CHLOROPLASTIC-RELATED"/>
    <property type="match status" value="1"/>
</dbReference>